<dbReference type="Proteomes" id="UP000505020">
    <property type="component" value="Chromosome"/>
</dbReference>
<organism evidence="1 2">
    <name type="scientific">Halorubrum salinarum</name>
    <dbReference type="NCBI Taxonomy" id="2739057"/>
    <lineage>
        <taxon>Archaea</taxon>
        <taxon>Methanobacteriati</taxon>
        <taxon>Methanobacteriota</taxon>
        <taxon>Stenosarchaea group</taxon>
        <taxon>Halobacteria</taxon>
        <taxon>Halobacteriales</taxon>
        <taxon>Haloferacaceae</taxon>
        <taxon>Halorubrum</taxon>
    </lineage>
</organism>
<reference evidence="1 2" key="1">
    <citation type="submission" date="2020-05" db="EMBL/GenBank/DDBJ databases">
        <title>Halorubrum RHB-C sp.nov., an extremely halophilic archaeon isolated from solar salt farm.</title>
        <authorList>
            <person name="Ho H."/>
            <person name="Danganan R.E."/>
            <person name="Dedeles G.R."/>
            <person name="Kim S.-G."/>
        </authorList>
    </citation>
    <scope>NUCLEOTIDE SEQUENCE [LARGE SCALE GENOMIC DNA]</scope>
    <source>
        <strain evidence="1 2">RHB-C</strain>
    </source>
</reference>
<keyword evidence="2" id="KW-1185">Reference proteome</keyword>
<protein>
    <submittedName>
        <fullName evidence="1">Uncharacterized protein</fullName>
    </submittedName>
</protein>
<evidence type="ECO:0000313" key="1">
    <source>
        <dbReference type="EMBL" id="QKG93492.1"/>
    </source>
</evidence>
<dbReference type="GeneID" id="55595669"/>
<accession>A0A7D3Y1P3</accession>
<dbReference type="AlphaFoldDB" id="A0A7D3Y1P3"/>
<gene>
    <name evidence="1" type="ORF">HPS36_11665</name>
</gene>
<name>A0A7D3Y1P3_9EURY</name>
<dbReference type="EMBL" id="CP053941">
    <property type="protein sequence ID" value="QKG93492.1"/>
    <property type="molecule type" value="Genomic_DNA"/>
</dbReference>
<proteinExistence type="predicted"/>
<evidence type="ECO:0000313" key="2">
    <source>
        <dbReference type="Proteomes" id="UP000505020"/>
    </source>
</evidence>
<sequence length="109" mass="12152">MTTLRSRLSQLTDPNVKAAEQTRDALLSELDIPADWTVADTDVEIAQDGTEDWFLVAFEHRSDRAQRASVFLLADSHALQVYVEAADTDHWSEPTRDATEISATLRGHA</sequence>
<dbReference type="RefSeq" id="WP_173230265.1">
    <property type="nucleotide sequence ID" value="NZ_CP053941.1"/>
</dbReference>
<dbReference type="KEGG" id="hsai:HPS36_11665"/>